<dbReference type="InterPro" id="IPR015865">
    <property type="entry name" value="Riboflavin_kinase_bac/euk"/>
</dbReference>
<evidence type="ECO:0000256" key="6">
    <source>
        <dbReference type="ARBA" id="ARBA00022630"/>
    </source>
</evidence>
<protein>
    <recommendedName>
        <fullName evidence="5">Riboflavin kinase</fullName>
        <ecNumber evidence="4">2.7.1.26</ecNumber>
    </recommendedName>
    <alternativeName>
        <fullName evidence="11">Flavin mononucleotide kinase 1</fullName>
    </alternativeName>
</protein>
<dbReference type="InterPro" id="IPR023468">
    <property type="entry name" value="Riboflavin_kinase"/>
</dbReference>
<dbReference type="Pfam" id="PF01687">
    <property type="entry name" value="Flavokinase"/>
    <property type="match status" value="1"/>
</dbReference>
<evidence type="ECO:0000256" key="12">
    <source>
        <dbReference type="SAM" id="MobiDB-lite"/>
    </source>
</evidence>
<keyword evidence="9" id="KW-0547">Nucleotide-binding</keyword>
<accession>A0A1G4JAA2</accession>
<gene>
    <name evidence="14" type="ORF">LAME_0D08372G</name>
</gene>
<dbReference type="AlphaFoldDB" id="A0A1G4JAA2"/>
<feature type="domain" description="Riboflavin kinase" evidence="13">
    <location>
        <begin position="22"/>
        <end position="179"/>
    </location>
</feature>
<dbReference type="UniPathway" id="UPA00276">
    <property type="reaction ID" value="UER00406"/>
</dbReference>
<keyword evidence="7" id="KW-0288">FMN</keyword>
<keyword evidence="10" id="KW-0067">ATP-binding</keyword>
<name>A0A1G4JAA2_9SACH</name>
<dbReference type="GO" id="GO:0009231">
    <property type="term" value="P:riboflavin biosynthetic process"/>
    <property type="evidence" value="ECO:0007669"/>
    <property type="project" value="InterPro"/>
</dbReference>
<evidence type="ECO:0000256" key="5">
    <source>
        <dbReference type="ARBA" id="ARBA00017394"/>
    </source>
</evidence>
<dbReference type="PANTHER" id="PTHR22749">
    <property type="entry name" value="RIBOFLAVIN KINASE/FMN ADENYLYLTRANSFERASE"/>
    <property type="match status" value="1"/>
</dbReference>
<comment type="similarity">
    <text evidence="3">Belongs to the flavokinase family.</text>
</comment>
<evidence type="ECO:0000256" key="2">
    <source>
        <dbReference type="ARBA" id="ARBA00005201"/>
    </source>
</evidence>
<evidence type="ECO:0000256" key="3">
    <source>
        <dbReference type="ARBA" id="ARBA00010108"/>
    </source>
</evidence>
<evidence type="ECO:0000256" key="4">
    <source>
        <dbReference type="ARBA" id="ARBA00012105"/>
    </source>
</evidence>
<comment type="function">
    <text evidence="1">Catalyzes the phosphorylation of riboflavin (vitamin B2) to form flavin mononucleotide (FMN) coenzyme.</text>
</comment>
<evidence type="ECO:0000313" key="14">
    <source>
        <dbReference type="EMBL" id="SCU86995.1"/>
    </source>
</evidence>
<dbReference type="GO" id="GO:0005739">
    <property type="term" value="C:mitochondrion"/>
    <property type="evidence" value="ECO:0007669"/>
    <property type="project" value="TreeGrafter"/>
</dbReference>
<evidence type="ECO:0000256" key="7">
    <source>
        <dbReference type="ARBA" id="ARBA00022643"/>
    </source>
</evidence>
<feature type="region of interest" description="Disordered" evidence="12">
    <location>
        <begin position="70"/>
        <end position="95"/>
    </location>
</feature>
<dbReference type="EC" id="2.7.1.26" evidence="4"/>
<evidence type="ECO:0000256" key="1">
    <source>
        <dbReference type="ARBA" id="ARBA00003572"/>
    </source>
</evidence>
<dbReference type="GO" id="GO:0009398">
    <property type="term" value="P:FMN biosynthetic process"/>
    <property type="evidence" value="ECO:0007669"/>
    <property type="project" value="UniProtKB-UniPathway"/>
</dbReference>
<dbReference type="InterPro" id="IPR023465">
    <property type="entry name" value="Riboflavin_kinase_dom_sf"/>
</dbReference>
<dbReference type="SUPFAM" id="SSF82114">
    <property type="entry name" value="Riboflavin kinase-like"/>
    <property type="match status" value="1"/>
</dbReference>
<dbReference type="GO" id="GO:0005524">
    <property type="term" value="F:ATP binding"/>
    <property type="evidence" value="ECO:0007669"/>
    <property type="project" value="UniProtKB-KW"/>
</dbReference>
<dbReference type="EMBL" id="LT598482">
    <property type="protein sequence ID" value="SCU86995.1"/>
    <property type="molecule type" value="Genomic_DNA"/>
</dbReference>
<evidence type="ECO:0000259" key="13">
    <source>
        <dbReference type="SMART" id="SM00904"/>
    </source>
</evidence>
<evidence type="ECO:0000313" key="15">
    <source>
        <dbReference type="Proteomes" id="UP000191144"/>
    </source>
</evidence>
<comment type="pathway">
    <text evidence="2">Cofactor biosynthesis; FMN biosynthesis; FMN from riboflavin (ATP route): step 1/1.</text>
</comment>
<dbReference type="GO" id="GO:0008531">
    <property type="term" value="F:riboflavin kinase activity"/>
    <property type="evidence" value="ECO:0007669"/>
    <property type="project" value="UniProtKB-EC"/>
</dbReference>
<evidence type="ECO:0000256" key="9">
    <source>
        <dbReference type="ARBA" id="ARBA00022741"/>
    </source>
</evidence>
<dbReference type="Proteomes" id="UP000191144">
    <property type="component" value="Chromosome D"/>
</dbReference>
<keyword evidence="8" id="KW-0808">Transferase</keyword>
<evidence type="ECO:0000256" key="8">
    <source>
        <dbReference type="ARBA" id="ARBA00022679"/>
    </source>
</evidence>
<proteinExistence type="inferred from homology"/>
<dbReference type="PANTHER" id="PTHR22749:SF6">
    <property type="entry name" value="RIBOFLAVIN KINASE"/>
    <property type="match status" value="1"/>
</dbReference>
<dbReference type="Gene3D" id="2.40.30.30">
    <property type="entry name" value="Riboflavin kinase-like"/>
    <property type="match status" value="1"/>
</dbReference>
<keyword evidence="15" id="KW-1185">Reference proteome</keyword>
<reference evidence="15" key="1">
    <citation type="submission" date="2016-03" db="EMBL/GenBank/DDBJ databases">
        <authorList>
            <person name="Devillers Hugo."/>
        </authorList>
    </citation>
    <scope>NUCLEOTIDE SEQUENCE [LARGE SCALE GENOMIC DNA]</scope>
</reference>
<keyword evidence="6" id="KW-0285">Flavoprotein</keyword>
<evidence type="ECO:0000256" key="11">
    <source>
        <dbReference type="ARBA" id="ARBA00029960"/>
    </source>
</evidence>
<dbReference type="SMART" id="SM00904">
    <property type="entry name" value="Flavokinase"/>
    <property type="match status" value="1"/>
</dbReference>
<evidence type="ECO:0000256" key="10">
    <source>
        <dbReference type="ARBA" id="ARBA00022840"/>
    </source>
</evidence>
<sequence length="189" mass="20828">MRPSDVPIPSSPTAPFPLTTPFCDVVAGFGRGSAQLGIPTANVPAEQLPEDFDSLALGVYFGFARLQPTSNDEDDDHHHHPHQARPDGSHVHFNNGSRLATEDLQTLPVVLSVGMNPFYHNQTKTVELHLVHTFAHDFYGAQVKFRVLGYIRPELDYTSRDALIADIRTDIALAQRALALPGYAQQSDF</sequence>
<dbReference type="OrthoDB" id="276388at2759"/>
<organism evidence="14 15">
    <name type="scientific">Lachancea meyersii CBS 8951</name>
    <dbReference type="NCBI Taxonomy" id="1266667"/>
    <lineage>
        <taxon>Eukaryota</taxon>
        <taxon>Fungi</taxon>
        <taxon>Dikarya</taxon>
        <taxon>Ascomycota</taxon>
        <taxon>Saccharomycotina</taxon>
        <taxon>Saccharomycetes</taxon>
        <taxon>Saccharomycetales</taxon>
        <taxon>Saccharomycetaceae</taxon>
        <taxon>Lachancea</taxon>
    </lineage>
</organism>